<evidence type="ECO:0000313" key="5">
    <source>
        <dbReference type="Proteomes" id="UP001287286"/>
    </source>
</evidence>
<feature type="region of interest" description="Disordered" evidence="1">
    <location>
        <begin position="271"/>
        <end position="309"/>
    </location>
</feature>
<sequence length="365" mass="39324">MDPAAMGDGDDADAAAMAQMMGFSAFGAQDRPQKKRRYNPLADAATEHQPSSKQQHHHQQHRQGNSRGAASSTGSNATPLGATKRGAGGAASVHPPPPTTTTNTDEISLDDDEEADVAGDDAAVAAAAAVESTPIASLPRPAGLPERPAPGVGFVGMPPRRGHGELPEHTRDGGPSSGKAWYEDYYDPSSNENPWERLESSMGLSPRDMSSRAQHQGHRKCINGSRGANSYRSGDIEDSDAPYWPPALRRAGYRVSSMPLLGWTSRVGLRSRDPSNDLHATRQPSMPRHRRRRLTSHDPARPGDWDQGGHTSVLATVTLGASFTPGWLLGLLHGHWRRAEFAYGKGPRPCQALSKPWNIRLYHIG</sequence>
<feature type="compositionally biased region" description="Basic and acidic residues" evidence="1">
    <location>
        <begin position="271"/>
        <end position="280"/>
    </location>
</feature>
<feature type="compositionally biased region" description="Basic and acidic residues" evidence="1">
    <location>
        <begin position="162"/>
        <end position="172"/>
    </location>
</feature>
<reference evidence="3" key="1">
    <citation type="submission" date="2015-05" db="EMBL/GenBank/DDBJ databases">
        <authorList>
            <person name="Wang D.B."/>
            <person name="Wang M."/>
        </authorList>
    </citation>
    <scope>NUCLEOTIDE SEQUENCE</scope>
    <source>
        <strain evidence="3">36-1</strain>
    </source>
</reference>
<evidence type="ECO:0000313" key="4">
    <source>
        <dbReference type="Proteomes" id="UP000245956"/>
    </source>
</evidence>
<feature type="compositionally biased region" description="Acidic residues" evidence="1">
    <location>
        <begin position="107"/>
        <end position="119"/>
    </location>
</feature>
<reference evidence="2" key="3">
    <citation type="submission" date="2023-11" db="EMBL/GenBank/DDBJ databases">
        <authorList>
            <person name="Beijen E."/>
            <person name="Ohm R.A."/>
        </authorList>
    </citation>
    <scope>NUCLEOTIDE SEQUENCE</scope>
    <source>
        <strain evidence="2">CBS 150709</strain>
    </source>
</reference>
<accession>A0A2U3DYV2</accession>
<name>A0A2U3DYV2_PURLI</name>
<dbReference type="Proteomes" id="UP001287286">
    <property type="component" value="Unassembled WGS sequence"/>
</dbReference>
<evidence type="ECO:0000256" key="1">
    <source>
        <dbReference type="SAM" id="MobiDB-lite"/>
    </source>
</evidence>
<dbReference type="Proteomes" id="UP000245956">
    <property type="component" value="Unassembled WGS sequence"/>
</dbReference>
<reference evidence="3 4" key="2">
    <citation type="journal article" date="2016" name="Front. Microbiol.">
        <title>Genome and transcriptome sequences reveal the specific parasitism of the nematophagous Purpureocillium lilacinum 36-1.</title>
        <authorList>
            <person name="Xie J."/>
            <person name="Li S."/>
            <person name="Mo C."/>
            <person name="Xiao X."/>
            <person name="Peng D."/>
            <person name="Wang G."/>
            <person name="Xiao Y."/>
        </authorList>
    </citation>
    <scope>NUCLEOTIDE SEQUENCE [LARGE SCALE GENOMIC DNA]</scope>
    <source>
        <strain evidence="3 4">36-1</strain>
    </source>
</reference>
<reference evidence="2 5" key="4">
    <citation type="journal article" date="2024" name="Microbiol. Resour. Announc.">
        <title>Genome annotations for the ascomycete fungi Trichoderma harzianum, Trichoderma aggressivum, and Purpureocillium lilacinum.</title>
        <authorList>
            <person name="Beijen E.P.W."/>
            <person name="Ohm R.A."/>
        </authorList>
    </citation>
    <scope>NUCLEOTIDE SEQUENCE [LARGE SCALE GENOMIC DNA]</scope>
    <source>
        <strain evidence="2 5">CBS 150709</strain>
    </source>
</reference>
<dbReference type="EMBL" id="LCWV01000019">
    <property type="protein sequence ID" value="PWI67417.1"/>
    <property type="molecule type" value="Genomic_DNA"/>
</dbReference>
<feature type="compositionally biased region" description="Basic and acidic residues" evidence="1">
    <location>
        <begin position="295"/>
        <end position="304"/>
    </location>
</feature>
<comment type="caution">
    <text evidence="3">The sequence shown here is derived from an EMBL/GenBank/DDBJ whole genome shotgun (WGS) entry which is preliminary data.</text>
</comment>
<feature type="compositionally biased region" description="Polar residues" evidence="1">
    <location>
        <begin position="62"/>
        <end position="78"/>
    </location>
</feature>
<dbReference type="AlphaFoldDB" id="A0A2U3DYV2"/>
<keyword evidence="5" id="KW-1185">Reference proteome</keyword>
<gene>
    <name evidence="3" type="ORF">PCL_03185</name>
    <name evidence="2" type="ORF">Purlil1_628</name>
</gene>
<proteinExistence type="predicted"/>
<dbReference type="EMBL" id="JAWRVI010000002">
    <property type="protein sequence ID" value="KAK4094932.1"/>
    <property type="molecule type" value="Genomic_DNA"/>
</dbReference>
<evidence type="ECO:0000313" key="2">
    <source>
        <dbReference type="EMBL" id="KAK4094932.1"/>
    </source>
</evidence>
<organism evidence="3 4">
    <name type="scientific">Purpureocillium lilacinum</name>
    <name type="common">Paecilomyces lilacinus</name>
    <dbReference type="NCBI Taxonomy" id="33203"/>
    <lineage>
        <taxon>Eukaryota</taxon>
        <taxon>Fungi</taxon>
        <taxon>Dikarya</taxon>
        <taxon>Ascomycota</taxon>
        <taxon>Pezizomycotina</taxon>
        <taxon>Sordariomycetes</taxon>
        <taxon>Hypocreomycetidae</taxon>
        <taxon>Hypocreales</taxon>
        <taxon>Ophiocordycipitaceae</taxon>
        <taxon>Purpureocillium</taxon>
    </lineage>
</organism>
<feature type="region of interest" description="Disordered" evidence="1">
    <location>
        <begin position="25"/>
        <end position="239"/>
    </location>
</feature>
<evidence type="ECO:0000313" key="3">
    <source>
        <dbReference type="EMBL" id="PWI67417.1"/>
    </source>
</evidence>
<feature type="compositionally biased region" description="Low complexity" evidence="1">
    <location>
        <begin position="120"/>
        <end position="131"/>
    </location>
</feature>
<protein>
    <submittedName>
        <fullName evidence="3">Uncharacterized protein</fullName>
    </submittedName>
</protein>